<accession>A0A5C8KYW5</accession>
<sequence length="104" mass="11415">MKRIVCTLVPAVALAWAAAAMAQPQVQPQAPIQSASERDEADSKDKDAAKAGGCVRETGTRLRNHARLEQERCLSGRAFDRDDIDRTGEMDLARAIRKLDPSIR</sequence>
<keyword evidence="2" id="KW-0732">Signal</keyword>
<feature type="region of interest" description="Disordered" evidence="1">
    <location>
        <begin position="23"/>
        <end position="60"/>
    </location>
</feature>
<comment type="caution">
    <text evidence="3">The sequence shown here is derived from an EMBL/GenBank/DDBJ whole genome shotgun (WGS) entry which is preliminary data.</text>
</comment>
<dbReference type="AlphaFoldDB" id="A0A5C8KYW5"/>
<evidence type="ECO:0000313" key="3">
    <source>
        <dbReference type="EMBL" id="TXK66017.1"/>
    </source>
</evidence>
<gene>
    <name evidence="3" type="ORF">FU658_02865</name>
</gene>
<protein>
    <submittedName>
        <fullName evidence="3">Uncharacterized protein</fullName>
    </submittedName>
</protein>
<feature type="signal peptide" evidence="2">
    <location>
        <begin position="1"/>
        <end position="22"/>
    </location>
</feature>
<dbReference type="OrthoDB" id="5988510at2"/>
<evidence type="ECO:0000256" key="1">
    <source>
        <dbReference type="SAM" id="MobiDB-lite"/>
    </source>
</evidence>
<feature type="compositionally biased region" description="Low complexity" evidence="1">
    <location>
        <begin position="23"/>
        <end position="35"/>
    </location>
</feature>
<keyword evidence="4" id="KW-1185">Reference proteome</keyword>
<feature type="compositionally biased region" description="Basic and acidic residues" evidence="1">
    <location>
        <begin position="36"/>
        <end position="49"/>
    </location>
</feature>
<name>A0A5C8KYW5_9GAMM</name>
<evidence type="ECO:0000256" key="2">
    <source>
        <dbReference type="SAM" id="SignalP"/>
    </source>
</evidence>
<reference evidence="3 4" key="1">
    <citation type="submission" date="2019-08" db="EMBL/GenBank/DDBJ databases">
        <authorList>
            <person name="Karlyshev A.V."/>
        </authorList>
    </citation>
    <scope>NUCLEOTIDE SEQUENCE [LARGE SCALE GENOMIC DNA]</scope>
    <source>
        <strain evidence="3 4">Alg18-2.2</strain>
    </source>
</reference>
<dbReference type="EMBL" id="VRTS01000001">
    <property type="protein sequence ID" value="TXK66017.1"/>
    <property type="molecule type" value="Genomic_DNA"/>
</dbReference>
<organism evidence="3 4">
    <name type="scientific">Alkalisalibacterium limincola</name>
    <dbReference type="NCBI Taxonomy" id="2699169"/>
    <lineage>
        <taxon>Bacteria</taxon>
        <taxon>Pseudomonadati</taxon>
        <taxon>Pseudomonadota</taxon>
        <taxon>Gammaproteobacteria</taxon>
        <taxon>Lysobacterales</taxon>
        <taxon>Lysobacteraceae</taxon>
        <taxon>Alkalisalibacterium</taxon>
    </lineage>
</organism>
<dbReference type="RefSeq" id="WP_147890690.1">
    <property type="nucleotide sequence ID" value="NZ_VRTS01000001.1"/>
</dbReference>
<proteinExistence type="predicted"/>
<feature type="chain" id="PRO_5022893035" evidence="2">
    <location>
        <begin position="23"/>
        <end position="104"/>
    </location>
</feature>
<evidence type="ECO:0000313" key="4">
    <source>
        <dbReference type="Proteomes" id="UP000321248"/>
    </source>
</evidence>
<dbReference type="Proteomes" id="UP000321248">
    <property type="component" value="Unassembled WGS sequence"/>
</dbReference>